<dbReference type="RefSeq" id="WP_146402065.1">
    <property type="nucleotide sequence ID" value="NZ_SJPJ01000001.1"/>
</dbReference>
<dbReference type="InterPro" id="IPR007791">
    <property type="entry name" value="DjlA_N"/>
</dbReference>
<dbReference type="CDD" id="cd07177">
    <property type="entry name" value="terB_like"/>
    <property type="match status" value="1"/>
</dbReference>
<evidence type="ECO:0000259" key="1">
    <source>
        <dbReference type="Pfam" id="PF05099"/>
    </source>
</evidence>
<protein>
    <submittedName>
        <fullName evidence="2">Tellurite resistance protein TerB</fullName>
    </submittedName>
</protein>
<gene>
    <name evidence="2" type="ORF">CA13_58490</name>
</gene>
<organism evidence="2 3">
    <name type="scientific">Novipirellula herctigrandis</name>
    <dbReference type="NCBI Taxonomy" id="2527986"/>
    <lineage>
        <taxon>Bacteria</taxon>
        <taxon>Pseudomonadati</taxon>
        <taxon>Planctomycetota</taxon>
        <taxon>Planctomycetia</taxon>
        <taxon>Pirellulales</taxon>
        <taxon>Pirellulaceae</taxon>
        <taxon>Novipirellula</taxon>
    </lineage>
</organism>
<reference evidence="2 3" key="1">
    <citation type="submission" date="2019-02" db="EMBL/GenBank/DDBJ databases">
        <title>Deep-cultivation of Planctomycetes and their phenomic and genomic characterization uncovers novel biology.</title>
        <authorList>
            <person name="Wiegand S."/>
            <person name="Jogler M."/>
            <person name="Boedeker C."/>
            <person name="Pinto D."/>
            <person name="Vollmers J."/>
            <person name="Rivas-Marin E."/>
            <person name="Kohn T."/>
            <person name="Peeters S.H."/>
            <person name="Heuer A."/>
            <person name="Rast P."/>
            <person name="Oberbeckmann S."/>
            <person name="Bunk B."/>
            <person name="Jeske O."/>
            <person name="Meyerdierks A."/>
            <person name="Storesund J.E."/>
            <person name="Kallscheuer N."/>
            <person name="Luecker S."/>
            <person name="Lage O.M."/>
            <person name="Pohl T."/>
            <person name="Merkel B.J."/>
            <person name="Hornburger P."/>
            <person name="Mueller R.-W."/>
            <person name="Bruemmer F."/>
            <person name="Labrenz M."/>
            <person name="Spormann A.M."/>
            <person name="Op Den Camp H."/>
            <person name="Overmann J."/>
            <person name="Amann R."/>
            <person name="Jetten M.S.M."/>
            <person name="Mascher T."/>
            <person name="Medema M.H."/>
            <person name="Devos D.P."/>
            <person name="Kaster A.-K."/>
            <person name="Ovreas L."/>
            <person name="Rohde M."/>
            <person name="Galperin M.Y."/>
            <person name="Jogler C."/>
        </authorList>
    </citation>
    <scope>NUCLEOTIDE SEQUENCE [LARGE SCALE GENOMIC DNA]</scope>
    <source>
        <strain evidence="2 3">CA13</strain>
    </source>
</reference>
<dbReference type="Gene3D" id="1.10.3680.10">
    <property type="entry name" value="TerB-like"/>
    <property type="match status" value="1"/>
</dbReference>
<feature type="domain" description="Co-chaperone DjlA N-terminal" evidence="1">
    <location>
        <begin position="87"/>
        <end position="199"/>
    </location>
</feature>
<accession>A0A5C5ZC23</accession>
<dbReference type="Proteomes" id="UP000315010">
    <property type="component" value="Unassembled WGS sequence"/>
</dbReference>
<sequence>MILIGTMNLTRTRDRGNFYCPTCRTPQSYRLRARRPFLTVYFIPTVPIAGAEEFVQCDECRSTWDITVLEIDRESQKVVAEDQFHDEAIRSCLLVVLADGHISEPEIEALHRIAANLFSRHIDREELGRLASIATQKGVTATNYILTISRRWNESQKRKALQGMFLAASAEGELGPLQTEMLAKMRELLDLTDLEYQSAIEETLNWGE</sequence>
<keyword evidence="3" id="KW-1185">Reference proteome</keyword>
<name>A0A5C5ZC23_9BACT</name>
<dbReference type="AlphaFoldDB" id="A0A5C5ZC23"/>
<dbReference type="InterPro" id="IPR029024">
    <property type="entry name" value="TerB-like"/>
</dbReference>
<evidence type="ECO:0000313" key="3">
    <source>
        <dbReference type="Proteomes" id="UP000315010"/>
    </source>
</evidence>
<comment type="caution">
    <text evidence="2">The sequence shown here is derived from an EMBL/GenBank/DDBJ whole genome shotgun (WGS) entry which is preliminary data.</text>
</comment>
<dbReference type="OrthoDB" id="1261251at2"/>
<proteinExistence type="predicted"/>
<dbReference type="EMBL" id="SJPJ01000001">
    <property type="protein sequence ID" value="TWT84371.1"/>
    <property type="molecule type" value="Genomic_DNA"/>
</dbReference>
<dbReference type="SUPFAM" id="SSF158682">
    <property type="entry name" value="TerB-like"/>
    <property type="match status" value="1"/>
</dbReference>
<dbReference type="Pfam" id="PF05099">
    <property type="entry name" value="TerB"/>
    <property type="match status" value="1"/>
</dbReference>
<evidence type="ECO:0000313" key="2">
    <source>
        <dbReference type="EMBL" id="TWT84371.1"/>
    </source>
</evidence>